<sequence>MVEIDITTFSIHLRMATCLSPQFLRGFNKSFSFDLGKAGIRGNKEHLSVYKSLRFHGGLGMLSMAY</sequence>
<gene>
    <name evidence="1" type="ORF">ODALV1_LOCUS3954</name>
</gene>
<comment type="caution">
    <text evidence="1">The sequence shown here is derived from an EMBL/GenBank/DDBJ whole genome shotgun (WGS) entry which is preliminary data.</text>
</comment>
<evidence type="ECO:0000313" key="1">
    <source>
        <dbReference type="EMBL" id="CAL8077911.1"/>
    </source>
</evidence>
<protein>
    <submittedName>
        <fullName evidence="1">Uncharacterized protein</fullName>
    </submittedName>
</protein>
<organism evidence="1 2">
    <name type="scientific">Orchesella dallaii</name>
    <dbReference type="NCBI Taxonomy" id="48710"/>
    <lineage>
        <taxon>Eukaryota</taxon>
        <taxon>Metazoa</taxon>
        <taxon>Ecdysozoa</taxon>
        <taxon>Arthropoda</taxon>
        <taxon>Hexapoda</taxon>
        <taxon>Collembola</taxon>
        <taxon>Entomobryomorpha</taxon>
        <taxon>Entomobryoidea</taxon>
        <taxon>Orchesellidae</taxon>
        <taxon>Orchesellinae</taxon>
        <taxon>Orchesella</taxon>
    </lineage>
</organism>
<reference evidence="1 2" key="1">
    <citation type="submission" date="2024-08" db="EMBL/GenBank/DDBJ databases">
        <authorList>
            <person name="Cucini C."/>
            <person name="Frati F."/>
        </authorList>
    </citation>
    <scope>NUCLEOTIDE SEQUENCE [LARGE SCALE GENOMIC DNA]</scope>
</reference>
<dbReference type="Proteomes" id="UP001642540">
    <property type="component" value="Unassembled WGS sequence"/>
</dbReference>
<dbReference type="EMBL" id="CAXLJM020000013">
    <property type="protein sequence ID" value="CAL8077911.1"/>
    <property type="molecule type" value="Genomic_DNA"/>
</dbReference>
<keyword evidence="2" id="KW-1185">Reference proteome</keyword>
<name>A0ABP1PXX6_9HEXA</name>
<proteinExistence type="predicted"/>
<accession>A0ABP1PXX6</accession>
<evidence type="ECO:0000313" key="2">
    <source>
        <dbReference type="Proteomes" id="UP001642540"/>
    </source>
</evidence>